<protein>
    <submittedName>
        <fullName evidence="1">Uncharacterized protein</fullName>
    </submittedName>
</protein>
<evidence type="ECO:0000313" key="2">
    <source>
        <dbReference type="Proteomes" id="UP001143856"/>
    </source>
</evidence>
<reference evidence="1" key="1">
    <citation type="submission" date="2022-10" db="EMBL/GenBank/DDBJ databases">
        <title>Genome Sequence of Xylaria curta.</title>
        <authorList>
            <person name="Buettner E."/>
        </authorList>
    </citation>
    <scope>NUCLEOTIDE SEQUENCE</scope>
    <source>
        <strain evidence="1">Babe10</strain>
    </source>
</reference>
<comment type="caution">
    <text evidence="1">The sequence shown here is derived from an EMBL/GenBank/DDBJ whole genome shotgun (WGS) entry which is preliminary data.</text>
</comment>
<dbReference type="Proteomes" id="UP001143856">
    <property type="component" value="Unassembled WGS sequence"/>
</dbReference>
<accession>A0ACC1NIU9</accession>
<name>A0ACC1NIU9_9PEZI</name>
<dbReference type="EMBL" id="JAPDGR010001989">
    <property type="protein sequence ID" value="KAJ2978273.1"/>
    <property type="molecule type" value="Genomic_DNA"/>
</dbReference>
<keyword evidence="2" id="KW-1185">Reference proteome</keyword>
<evidence type="ECO:0000313" key="1">
    <source>
        <dbReference type="EMBL" id="KAJ2978273.1"/>
    </source>
</evidence>
<sequence length="128" mass="14199">MSTTAPTQPAAKDARPVDVSVTAPWGCTSICKCGIVDGKAKFGHETNHVSSTKCECRRNPSAEAEAANDRKLIYMLADAWEQKRSSTPLELATAFLYLKQNADAKVFPPLRVGWNEQDKTWTRFLQEP</sequence>
<proteinExistence type="predicted"/>
<gene>
    <name evidence="1" type="ORF">NUW58_g7550</name>
</gene>
<organism evidence="1 2">
    <name type="scientific">Xylaria curta</name>
    <dbReference type="NCBI Taxonomy" id="42375"/>
    <lineage>
        <taxon>Eukaryota</taxon>
        <taxon>Fungi</taxon>
        <taxon>Dikarya</taxon>
        <taxon>Ascomycota</taxon>
        <taxon>Pezizomycotina</taxon>
        <taxon>Sordariomycetes</taxon>
        <taxon>Xylariomycetidae</taxon>
        <taxon>Xylariales</taxon>
        <taxon>Xylariaceae</taxon>
        <taxon>Xylaria</taxon>
    </lineage>
</organism>